<evidence type="ECO:0000313" key="7">
    <source>
        <dbReference type="Proteomes" id="UP000325113"/>
    </source>
</evidence>
<dbReference type="PROSITE" id="PS00061">
    <property type="entry name" value="ADH_SHORT"/>
    <property type="match status" value="1"/>
</dbReference>
<dbReference type="GO" id="GO:0016020">
    <property type="term" value="C:membrane"/>
    <property type="evidence" value="ECO:0007669"/>
    <property type="project" value="TreeGrafter"/>
</dbReference>
<dbReference type="InterPro" id="IPR036291">
    <property type="entry name" value="NAD(P)-bd_dom_sf"/>
</dbReference>
<dbReference type="PANTHER" id="PTHR44196:SF1">
    <property type="entry name" value="DEHYDROGENASE_REDUCTASE SDR FAMILY MEMBER 7B"/>
    <property type="match status" value="1"/>
</dbReference>
<dbReference type="Pfam" id="PF00106">
    <property type="entry name" value="adh_short"/>
    <property type="match status" value="1"/>
</dbReference>
<proteinExistence type="inferred from homology"/>
<dbReference type="GO" id="GO:0016491">
    <property type="term" value="F:oxidoreductase activity"/>
    <property type="evidence" value="ECO:0007669"/>
    <property type="project" value="UniProtKB-KW"/>
</dbReference>
<accession>A0A5A8DUR6</accession>
<dbReference type="Proteomes" id="UP000325113">
    <property type="component" value="Unassembled WGS sequence"/>
</dbReference>
<keyword evidence="2" id="KW-0560">Oxidoreductase</keyword>
<dbReference type="Gene3D" id="3.40.50.720">
    <property type="entry name" value="NAD(P)-binding Rossmann-like Domain"/>
    <property type="match status" value="1"/>
</dbReference>
<dbReference type="InterPro" id="IPR020904">
    <property type="entry name" value="Sc_DH/Rdtase_CS"/>
</dbReference>
<evidence type="ECO:0000256" key="2">
    <source>
        <dbReference type="ARBA" id="ARBA00023002"/>
    </source>
</evidence>
<dbReference type="SUPFAM" id="SSF51735">
    <property type="entry name" value="NAD(P)-binding Rossmann-fold domains"/>
    <property type="match status" value="1"/>
</dbReference>
<dbReference type="PRINTS" id="PR00081">
    <property type="entry name" value="GDHRDH"/>
</dbReference>
<dbReference type="EMBL" id="VLTL01000045">
    <property type="protein sequence ID" value="KAA0165655.1"/>
    <property type="molecule type" value="Genomic_DNA"/>
</dbReference>
<protein>
    <recommendedName>
        <fullName evidence="8">Oxidoreductase</fullName>
    </recommendedName>
</protein>
<sequence length="246" mass="25135">MAAAASVAKSMLITGGSSGVGAALAVQAATRGYKLMIVGRNADALAKVAEECRGAGSSKVLTQVADVSSVPDTERVLAATTEAFGSPFAVILNAGMNRPGAVDATTPEDFDAVMGVNVRGVYLYLRSVLPLMKEAGRGQVVVTSSVLGERTSGGASLYCASKFAVQGMVGSVRKELAGNPGVKVGTVMPGAIATAWWTDEKRGGKRSSTPDLSKMLTPDAVASAILTMVEQPESSDIDRIVLEPAA</sequence>
<evidence type="ECO:0000313" key="6">
    <source>
        <dbReference type="Proteomes" id="UP000324907"/>
    </source>
</evidence>
<name>A0A5A8DUR6_CAFRO</name>
<dbReference type="InterPro" id="IPR002347">
    <property type="entry name" value="SDR_fam"/>
</dbReference>
<comment type="function">
    <text evidence="3">Putative oxidoreductase.</text>
</comment>
<evidence type="ECO:0000256" key="1">
    <source>
        <dbReference type="ARBA" id="ARBA00006484"/>
    </source>
</evidence>
<evidence type="ECO:0000313" key="4">
    <source>
        <dbReference type="EMBL" id="KAA0165655.1"/>
    </source>
</evidence>
<evidence type="ECO:0008006" key="8">
    <source>
        <dbReference type="Google" id="ProtNLM"/>
    </source>
</evidence>
<dbReference type="AlphaFoldDB" id="A0A5A8DUR6"/>
<dbReference type="PANTHER" id="PTHR44196">
    <property type="entry name" value="DEHYDROGENASE/REDUCTASE SDR FAMILY MEMBER 7B"/>
    <property type="match status" value="1"/>
</dbReference>
<reference evidence="6 7" key="1">
    <citation type="submission" date="2019-07" db="EMBL/GenBank/DDBJ databases">
        <title>Genomes of Cafeteria roenbergensis.</title>
        <authorList>
            <person name="Fischer M.G."/>
            <person name="Hackl T."/>
            <person name="Roman M."/>
        </authorList>
    </citation>
    <scope>NUCLEOTIDE SEQUENCE [LARGE SCALE GENOMIC DNA]</scope>
    <source>
        <strain evidence="5 7">Cflag</strain>
        <strain evidence="4 6">RCC970-E3</strain>
    </source>
</reference>
<dbReference type="CDD" id="cd05233">
    <property type="entry name" value="SDR_c"/>
    <property type="match status" value="1"/>
</dbReference>
<gene>
    <name evidence="4" type="ORF">FNF28_03405</name>
    <name evidence="5" type="ORF">FNF31_00286</name>
</gene>
<comment type="caution">
    <text evidence="5">The sequence shown here is derived from an EMBL/GenBank/DDBJ whole genome shotgun (WGS) entry which is preliminary data.</text>
</comment>
<comment type="similarity">
    <text evidence="1">Belongs to the short-chain dehydrogenases/reductases (SDR) family.</text>
</comment>
<evidence type="ECO:0000313" key="5">
    <source>
        <dbReference type="EMBL" id="KAA0168404.1"/>
    </source>
</evidence>
<dbReference type="EMBL" id="VLTM01000002">
    <property type="protein sequence ID" value="KAA0168404.1"/>
    <property type="molecule type" value="Genomic_DNA"/>
</dbReference>
<evidence type="ECO:0000256" key="3">
    <source>
        <dbReference type="ARBA" id="ARBA00037096"/>
    </source>
</evidence>
<dbReference type="Proteomes" id="UP000324907">
    <property type="component" value="Unassembled WGS sequence"/>
</dbReference>
<organism evidence="5 7">
    <name type="scientific">Cafeteria roenbergensis</name>
    <name type="common">Marine flagellate</name>
    <dbReference type="NCBI Taxonomy" id="33653"/>
    <lineage>
        <taxon>Eukaryota</taxon>
        <taxon>Sar</taxon>
        <taxon>Stramenopiles</taxon>
        <taxon>Bigyra</taxon>
        <taxon>Opalozoa</taxon>
        <taxon>Bicosoecida</taxon>
        <taxon>Cafeteriaceae</taxon>
        <taxon>Cafeteria</taxon>
    </lineage>
</organism>